<gene>
    <name evidence="5" type="ORF">PWYN_22815</name>
</gene>
<dbReference type="InterPro" id="IPR011991">
    <property type="entry name" value="ArsR-like_HTH"/>
</dbReference>
<dbReference type="InterPro" id="IPR014036">
    <property type="entry name" value="DeoR-like_C"/>
</dbReference>
<proteinExistence type="predicted"/>
<dbReference type="SMART" id="SM01134">
    <property type="entry name" value="DeoRC"/>
    <property type="match status" value="1"/>
</dbReference>
<evidence type="ECO:0000256" key="2">
    <source>
        <dbReference type="ARBA" id="ARBA00023125"/>
    </source>
</evidence>
<dbReference type="GO" id="GO:0003677">
    <property type="term" value="F:DNA binding"/>
    <property type="evidence" value="ECO:0007669"/>
    <property type="project" value="UniProtKB-KW"/>
</dbReference>
<dbReference type="InterPro" id="IPR001034">
    <property type="entry name" value="DeoR_HTH"/>
</dbReference>
<dbReference type="PROSITE" id="PS51000">
    <property type="entry name" value="HTH_DEOR_2"/>
    <property type="match status" value="1"/>
</dbReference>
<dbReference type="PANTHER" id="PTHR30363:SF44">
    <property type="entry name" value="AGA OPERON TRANSCRIPTIONAL REPRESSOR-RELATED"/>
    <property type="match status" value="1"/>
</dbReference>
<dbReference type="PRINTS" id="PR00037">
    <property type="entry name" value="HTHLACR"/>
</dbReference>
<dbReference type="PANTHER" id="PTHR30363">
    <property type="entry name" value="HTH-TYPE TRANSCRIPTIONAL REGULATOR SRLR-RELATED"/>
    <property type="match status" value="1"/>
</dbReference>
<dbReference type="OrthoDB" id="9797223at2"/>
<evidence type="ECO:0000256" key="3">
    <source>
        <dbReference type="ARBA" id="ARBA00023163"/>
    </source>
</evidence>
<dbReference type="AlphaFoldDB" id="A0A098M5W8"/>
<dbReference type="GO" id="GO:0003700">
    <property type="term" value="F:DNA-binding transcription factor activity"/>
    <property type="evidence" value="ECO:0007669"/>
    <property type="project" value="InterPro"/>
</dbReference>
<dbReference type="Gene3D" id="3.40.50.1360">
    <property type="match status" value="1"/>
</dbReference>
<protein>
    <submittedName>
        <fullName evidence="5">DeoR faimly transcriptional regulator</fullName>
    </submittedName>
</protein>
<dbReference type="eggNOG" id="COG1349">
    <property type="taxonomic scope" value="Bacteria"/>
</dbReference>
<reference evidence="5 6" key="1">
    <citation type="submission" date="2014-08" db="EMBL/GenBank/DDBJ databases">
        <authorList>
            <person name="den Bakker H.C."/>
        </authorList>
    </citation>
    <scope>NUCLEOTIDE SEQUENCE [LARGE SCALE GENOMIC DNA]</scope>
    <source>
        <strain evidence="5 6">DSM 18334</strain>
    </source>
</reference>
<sequence length="260" mass="28813">MNPIRRHEMIMEVMLNQKDVTVNELSDKLQVTGKTIREDLSKLEEQGLLVRVHGGAVLAQSDQFGILPSKAPLDKYSEEKTEIALSALRHIKQDDIIALDGGSTTLEIARRLNNMSLTVITNDVYIISELVLKDNIRLVVPGGYRVRNMLAGQEAVNYVKSLNIQKAFLSATAVNIEQGLSIYTGDFIEYKQALVSTAHQVYAVVDHHKFGNTALRTFASLQEVDVLLTDKGLAPETAELFRSAGVTIECGHNPLTHLNY</sequence>
<keyword evidence="2" id="KW-0238">DNA-binding</keyword>
<name>A0A098M5W8_9BACL</name>
<dbReference type="SMART" id="SM00420">
    <property type="entry name" value="HTH_DEOR"/>
    <property type="match status" value="1"/>
</dbReference>
<dbReference type="InterPro" id="IPR050313">
    <property type="entry name" value="Carb_Metab_HTH_regulators"/>
</dbReference>
<dbReference type="InterPro" id="IPR037171">
    <property type="entry name" value="NagB/RpiA_transferase-like"/>
</dbReference>
<keyword evidence="6" id="KW-1185">Reference proteome</keyword>
<dbReference type="CDD" id="cd00090">
    <property type="entry name" value="HTH_ARSR"/>
    <property type="match status" value="1"/>
</dbReference>
<accession>A0A098M5W8</accession>
<dbReference type="STRING" id="268407.PWYN_22815"/>
<dbReference type="Pfam" id="PF08220">
    <property type="entry name" value="HTH_DeoR"/>
    <property type="match status" value="1"/>
</dbReference>
<comment type="caution">
    <text evidence="5">The sequence shown here is derived from an EMBL/GenBank/DDBJ whole genome shotgun (WGS) entry which is preliminary data.</text>
</comment>
<keyword evidence="1" id="KW-0805">Transcription regulation</keyword>
<evidence type="ECO:0000313" key="6">
    <source>
        <dbReference type="Proteomes" id="UP000029734"/>
    </source>
</evidence>
<dbReference type="EMBL" id="JQCR01000003">
    <property type="protein sequence ID" value="KGE17438.1"/>
    <property type="molecule type" value="Genomic_DNA"/>
</dbReference>
<dbReference type="Proteomes" id="UP000029734">
    <property type="component" value="Unassembled WGS sequence"/>
</dbReference>
<dbReference type="Gene3D" id="1.10.10.10">
    <property type="entry name" value="Winged helix-like DNA-binding domain superfamily/Winged helix DNA-binding domain"/>
    <property type="match status" value="1"/>
</dbReference>
<keyword evidence="3" id="KW-0804">Transcription</keyword>
<dbReference type="InterPro" id="IPR036388">
    <property type="entry name" value="WH-like_DNA-bd_sf"/>
</dbReference>
<reference evidence="5 6" key="2">
    <citation type="submission" date="2014-10" db="EMBL/GenBank/DDBJ databases">
        <title>Comparative genomics of the Paenibacillus odorifer group.</title>
        <authorList>
            <person name="Tsai Y.-C."/>
            <person name="Martin N."/>
            <person name="Korlach J."/>
            <person name="Wiedmann M."/>
        </authorList>
    </citation>
    <scope>NUCLEOTIDE SEQUENCE [LARGE SCALE GENOMIC DNA]</scope>
    <source>
        <strain evidence="5 6">DSM 18334</strain>
    </source>
</reference>
<evidence type="ECO:0000256" key="1">
    <source>
        <dbReference type="ARBA" id="ARBA00023015"/>
    </source>
</evidence>
<dbReference type="RefSeq" id="WP_036656309.1">
    <property type="nucleotide sequence ID" value="NZ_JQCR01000003.1"/>
</dbReference>
<dbReference type="SUPFAM" id="SSF100950">
    <property type="entry name" value="NagB/RpiA/CoA transferase-like"/>
    <property type="match status" value="1"/>
</dbReference>
<evidence type="ECO:0000313" key="5">
    <source>
        <dbReference type="EMBL" id="KGE17438.1"/>
    </source>
</evidence>
<feature type="domain" description="HTH deoR-type" evidence="4">
    <location>
        <begin position="3"/>
        <end position="58"/>
    </location>
</feature>
<dbReference type="Pfam" id="PF00455">
    <property type="entry name" value="DeoRC"/>
    <property type="match status" value="1"/>
</dbReference>
<dbReference type="SUPFAM" id="SSF46785">
    <property type="entry name" value="Winged helix' DNA-binding domain"/>
    <property type="match status" value="1"/>
</dbReference>
<evidence type="ECO:0000259" key="4">
    <source>
        <dbReference type="PROSITE" id="PS51000"/>
    </source>
</evidence>
<dbReference type="InterPro" id="IPR036390">
    <property type="entry name" value="WH_DNA-bd_sf"/>
</dbReference>
<organism evidence="5 6">
    <name type="scientific">Paenibacillus wynnii</name>
    <dbReference type="NCBI Taxonomy" id="268407"/>
    <lineage>
        <taxon>Bacteria</taxon>
        <taxon>Bacillati</taxon>
        <taxon>Bacillota</taxon>
        <taxon>Bacilli</taxon>
        <taxon>Bacillales</taxon>
        <taxon>Paenibacillaceae</taxon>
        <taxon>Paenibacillus</taxon>
    </lineage>
</organism>